<organism evidence="5 6">
    <name type="scientific">Maritimibacter fusiformis</name>
    <dbReference type="NCBI Taxonomy" id="2603819"/>
    <lineage>
        <taxon>Bacteria</taxon>
        <taxon>Pseudomonadati</taxon>
        <taxon>Pseudomonadota</taxon>
        <taxon>Alphaproteobacteria</taxon>
        <taxon>Rhodobacterales</taxon>
        <taxon>Roseobacteraceae</taxon>
        <taxon>Maritimibacter</taxon>
    </lineage>
</organism>
<dbReference type="SUPFAM" id="SSF52402">
    <property type="entry name" value="Adenine nucleotide alpha hydrolases-like"/>
    <property type="match status" value="2"/>
</dbReference>
<keyword evidence="3" id="KW-0067">ATP-binding</keyword>
<evidence type="ECO:0000259" key="4">
    <source>
        <dbReference type="Pfam" id="PF00582"/>
    </source>
</evidence>
<dbReference type="PANTHER" id="PTHR46268">
    <property type="entry name" value="STRESS RESPONSE PROTEIN NHAX"/>
    <property type="match status" value="1"/>
</dbReference>
<dbReference type="GO" id="GO:0005524">
    <property type="term" value="F:ATP binding"/>
    <property type="evidence" value="ECO:0007669"/>
    <property type="project" value="UniProtKB-KW"/>
</dbReference>
<dbReference type="PANTHER" id="PTHR46268:SF27">
    <property type="entry name" value="UNIVERSAL STRESS PROTEIN RV2623"/>
    <property type="match status" value="1"/>
</dbReference>
<dbReference type="InterPro" id="IPR006015">
    <property type="entry name" value="Universal_stress_UspA"/>
</dbReference>
<dbReference type="RefSeq" id="WP_148377329.1">
    <property type="nucleotide sequence ID" value="NZ_VSIY01000004.1"/>
</dbReference>
<dbReference type="EMBL" id="VSIY01000004">
    <property type="protein sequence ID" value="TYB82566.1"/>
    <property type="molecule type" value="Genomic_DNA"/>
</dbReference>
<reference evidence="5 6" key="1">
    <citation type="submission" date="2019-08" db="EMBL/GenBank/DDBJ databases">
        <title>Identification of a novel species of the genus Boseongicola.</title>
        <authorList>
            <person name="Zhang X.-Q."/>
        </authorList>
    </citation>
    <scope>NUCLEOTIDE SEQUENCE [LARGE SCALE GENOMIC DNA]</scope>
    <source>
        <strain evidence="5 6">HY14</strain>
    </source>
</reference>
<accession>A0A5D0RNM0</accession>
<sequence>MKKIMVATDFSERSDRALMRAKLLARQFNATITLVHVVDDDQPRRIVDVERDESALLLRQSAETLANDDGVTCETRVILASPFAGIIQGVEEIGPDLLVIGPHRRRMLKDVFIGTTAERTIRLVDCPVLMVNAPPRGNYRHVMQTTDLSEGSRDALQSILPLEIGSEARNSMLFVFEAPALRLAMSHTMSKDDREHYLAAAQKNASRELTEFLSAAKLGNVMPMVRHRTTAAHHEILKSAVTERADLIVLSTHGKTGLAKLLIGSVTEHVLRSSTIDVLAIPAGSRK</sequence>
<dbReference type="PRINTS" id="PR01438">
    <property type="entry name" value="UNVRSLSTRESS"/>
</dbReference>
<name>A0A5D0RNM0_9RHOB</name>
<protein>
    <submittedName>
        <fullName evidence="5">Universal stress protein</fullName>
    </submittedName>
</protein>
<evidence type="ECO:0000256" key="2">
    <source>
        <dbReference type="ARBA" id="ARBA00022741"/>
    </source>
</evidence>
<dbReference type="AlphaFoldDB" id="A0A5D0RNM0"/>
<evidence type="ECO:0000256" key="3">
    <source>
        <dbReference type="ARBA" id="ARBA00022840"/>
    </source>
</evidence>
<comment type="similarity">
    <text evidence="1">Belongs to the universal stress protein A family.</text>
</comment>
<evidence type="ECO:0000313" key="6">
    <source>
        <dbReference type="Proteomes" id="UP000322080"/>
    </source>
</evidence>
<evidence type="ECO:0000256" key="1">
    <source>
        <dbReference type="ARBA" id="ARBA00008791"/>
    </source>
</evidence>
<gene>
    <name evidence="5" type="ORF">FVF75_07580</name>
</gene>
<dbReference type="InterPro" id="IPR006016">
    <property type="entry name" value="UspA"/>
</dbReference>
<dbReference type="Gene3D" id="3.40.50.620">
    <property type="entry name" value="HUPs"/>
    <property type="match status" value="2"/>
</dbReference>
<feature type="domain" description="UspA" evidence="4">
    <location>
        <begin position="139"/>
        <end position="282"/>
    </location>
</feature>
<dbReference type="Pfam" id="PF00582">
    <property type="entry name" value="Usp"/>
    <property type="match status" value="2"/>
</dbReference>
<keyword evidence="2" id="KW-0547">Nucleotide-binding</keyword>
<dbReference type="Proteomes" id="UP000322080">
    <property type="component" value="Unassembled WGS sequence"/>
</dbReference>
<dbReference type="InterPro" id="IPR014729">
    <property type="entry name" value="Rossmann-like_a/b/a_fold"/>
</dbReference>
<feature type="domain" description="UspA" evidence="4">
    <location>
        <begin position="1"/>
        <end position="131"/>
    </location>
</feature>
<keyword evidence="6" id="KW-1185">Reference proteome</keyword>
<comment type="caution">
    <text evidence="5">The sequence shown here is derived from an EMBL/GenBank/DDBJ whole genome shotgun (WGS) entry which is preliminary data.</text>
</comment>
<dbReference type="CDD" id="cd00293">
    <property type="entry name" value="USP-like"/>
    <property type="match status" value="2"/>
</dbReference>
<evidence type="ECO:0000313" key="5">
    <source>
        <dbReference type="EMBL" id="TYB82566.1"/>
    </source>
</evidence>
<proteinExistence type="inferred from homology"/>